<dbReference type="OrthoDB" id="582337at2"/>
<organism evidence="7 9">
    <name type="scientific">Nesterenkonia jeotgali</name>
    <dbReference type="NCBI Taxonomy" id="317018"/>
    <lineage>
        <taxon>Bacteria</taxon>
        <taxon>Bacillati</taxon>
        <taxon>Actinomycetota</taxon>
        <taxon>Actinomycetes</taxon>
        <taxon>Micrococcales</taxon>
        <taxon>Micrococcaceae</taxon>
        <taxon>Nesterenkonia</taxon>
    </lineage>
</organism>
<keyword evidence="3 5" id="KW-1133">Transmembrane helix</keyword>
<evidence type="ECO:0000256" key="3">
    <source>
        <dbReference type="ARBA" id="ARBA00022989"/>
    </source>
</evidence>
<dbReference type="AlphaFoldDB" id="A0A0W8IIB8"/>
<feature type="transmembrane region" description="Helical" evidence="5">
    <location>
        <begin position="66"/>
        <end position="86"/>
    </location>
</feature>
<keyword evidence="9" id="KW-1185">Reference proteome</keyword>
<reference evidence="8 10" key="3">
    <citation type="submission" date="2020-08" db="EMBL/GenBank/DDBJ databases">
        <title>Sequencing the genomes of 1000 actinobacteria strains.</title>
        <authorList>
            <person name="Klenk H.-P."/>
        </authorList>
    </citation>
    <scope>NUCLEOTIDE SEQUENCE [LARGE SCALE GENOMIC DNA]</scope>
    <source>
        <strain evidence="8 10">DSM 19081</strain>
    </source>
</reference>
<dbReference type="EMBL" id="JACJIH010000001">
    <property type="protein sequence ID" value="MBA8922125.1"/>
    <property type="molecule type" value="Genomic_DNA"/>
</dbReference>
<reference evidence="9" key="2">
    <citation type="submission" date="2015-12" db="EMBL/GenBank/DDBJ databases">
        <authorList>
            <person name="Nair G.R."/>
            <person name="Kaur G."/>
            <person name="Mayilraj S."/>
        </authorList>
    </citation>
    <scope>NUCLEOTIDE SEQUENCE [LARGE SCALE GENOMIC DNA]</scope>
    <source>
        <strain evidence="9">CD08_7</strain>
    </source>
</reference>
<proteinExistence type="predicted"/>
<keyword evidence="4 5" id="KW-0472">Membrane</keyword>
<evidence type="ECO:0000259" key="6">
    <source>
        <dbReference type="Pfam" id="PF02656"/>
    </source>
</evidence>
<dbReference type="GO" id="GO:0012505">
    <property type="term" value="C:endomembrane system"/>
    <property type="evidence" value="ECO:0007669"/>
    <property type="project" value="UniProtKB-SubCell"/>
</dbReference>
<accession>A0A0W8IIB8</accession>
<evidence type="ECO:0000313" key="7">
    <source>
        <dbReference type="EMBL" id="KUG59638.1"/>
    </source>
</evidence>
<comment type="caution">
    <text evidence="7">The sequence shown here is derived from an EMBL/GenBank/DDBJ whole genome shotgun (WGS) entry which is preliminary data.</text>
</comment>
<dbReference type="STRING" id="317018.AVL63_10990"/>
<reference evidence="7" key="1">
    <citation type="submission" date="2015-12" db="EMBL/GenBank/DDBJ databases">
        <authorList>
            <person name="Shamseldin A."/>
            <person name="Moawad H."/>
            <person name="Abd El-Rahim W.M."/>
            <person name="Sadowsky M.J."/>
        </authorList>
    </citation>
    <scope>NUCLEOTIDE SEQUENCE [LARGE SCALE GENOMIC DNA]</scope>
    <source>
        <strain evidence="7">CD08_7</strain>
    </source>
</reference>
<dbReference type="EMBL" id="LQBM01000002">
    <property type="protein sequence ID" value="KUG59638.1"/>
    <property type="molecule type" value="Genomic_DNA"/>
</dbReference>
<dbReference type="RefSeq" id="WP_058887873.1">
    <property type="nucleotide sequence ID" value="NZ_BAAAKT010000004.1"/>
</dbReference>
<evidence type="ECO:0000313" key="10">
    <source>
        <dbReference type="Proteomes" id="UP000546252"/>
    </source>
</evidence>
<evidence type="ECO:0000313" key="9">
    <source>
        <dbReference type="Proteomes" id="UP000054023"/>
    </source>
</evidence>
<feature type="transmembrane region" description="Helical" evidence="5">
    <location>
        <begin position="98"/>
        <end position="124"/>
    </location>
</feature>
<sequence length="125" mass="13463">MSENPQRGRLSARLLAHGTEPDPRFTLANERTFLAWIRTALAFLAGGVAVEAFAAEVFADPYRTVVSVLTISVGLLISVGAALRWLNVERSMRLGHPLPMPLIIPLLSFASGVAMAVIIVLVVLD</sequence>
<feature type="transmembrane region" description="Helical" evidence="5">
    <location>
        <begin position="33"/>
        <end position="54"/>
    </location>
</feature>
<dbReference type="Pfam" id="PF02656">
    <property type="entry name" value="DUF202"/>
    <property type="match status" value="1"/>
</dbReference>
<dbReference type="Proteomes" id="UP000546252">
    <property type="component" value="Unassembled WGS sequence"/>
</dbReference>
<gene>
    <name evidence="7" type="ORF">AVL63_10990</name>
    <name evidence="8" type="ORF">HNR24_002058</name>
</gene>
<evidence type="ECO:0000256" key="1">
    <source>
        <dbReference type="ARBA" id="ARBA00004127"/>
    </source>
</evidence>
<evidence type="ECO:0000256" key="5">
    <source>
        <dbReference type="SAM" id="Phobius"/>
    </source>
</evidence>
<dbReference type="Proteomes" id="UP000054023">
    <property type="component" value="Unassembled WGS sequence"/>
</dbReference>
<dbReference type="InterPro" id="IPR003807">
    <property type="entry name" value="DUF202"/>
</dbReference>
<protein>
    <submittedName>
        <fullName evidence="8">Putative membrane protein</fullName>
    </submittedName>
</protein>
<evidence type="ECO:0000256" key="2">
    <source>
        <dbReference type="ARBA" id="ARBA00022692"/>
    </source>
</evidence>
<keyword evidence="2 5" id="KW-0812">Transmembrane</keyword>
<evidence type="ECO:0000256" key="4">
    <source>
        <dbReference type="ARBA" id="ARBA00023136"/>
    </source>
</evidence>
<feature type="domain" description="DUF202" evidence="6">
    <location>
        <begin position="24"/>
        <end position="90"/>
    </location>
</feature>
<comment type="subcellular location">
    <subcellularLocation>
        <location evidence="1">Endomembrane system</location>
        <topology evidence="1">Multi-pass membrane protein</topology>
    </subcellularLocation>
</comment>
<evidence type="ECO:0000313" key="8">
    <source>
        <dbReference type="EMBL" id="MBA8922125.1"/>
    </source>
</evidence>
<name>A0A0W8IIB8_9MICC</name>